<sequence length="704" mass="78532">MDTHELRKMHSNQRYPPQSNGVRQSHTNARPPSSHEYSEGGHQNRSKTHSPRVRSRSRQGRDDDNTMVATLGAEEGKTTKPPIWMRFLSSKNQSKQQQQLLTDRVGKGQGVSGSPVSNTASKAVVRHAGAHGRKPAAGHFSPSVSTVQQSTVTIYQTTVSGSVALAAECEPLHGEQQKPIQSTQNTLIQVRETTVYTPETSPSDTHKELPPNPPPEDRRFSQPPPPPPPVSSHDASAERTNDEMVLEDRMPFIEEQARTIEENRTTIQEHERAMERQVNVIQERDKVIDEMSKVINYMEDDRAALLQRIADQENRHADEVRELNQTIAVFRAKIINAADKSANVPARAPLSRPESELLKDWGELAYDVRNLVANHYGGGLIWESKIVSWAKIHAEWLREVTPNPLEVASDRKSGPALVEAALWKALVRLVFGDAGDVAPMCWAGRYKGRLHKLTSTLQRNLEESGQHGALYQQWKALTVSVVSVVQAPRDRDEEVHSVLDDVEEFFEPCRSRMKNAGAYRRELQAVVTKAIELDRKFSGQQARYAVSWPAQGASSVVLDQESMKVATGSPQSRNVDFMIQPFSEDSREDGQMTTGNPRGFVPRTPDSLEGDSYLVVSCRDHKRTPGNLVISDAQEITAGHISFVQLPFRVREGVHGNWVPTSDFAVREHLVDYAGVTTELLDVFSTGAPIPFEDLDARPVDRGR</sequence>
<dbReference type="Pfam" id="PF03055">
    <property type="entry name" value="RPE65"/>
    <property type="match status" value="1"/>
</dbReference>
<protein>
    <submittedName>
        <fullName evidence="7">Lignostilbene-alpha,beta-dioxygenase isozyme I</fullName>
    </submittedName>
</protein>
<comment type="similarity">
    <text evidence="1">Belongs to the carotenoid oxygenase family.</text>
</comment>
<name>A0A4U6XA79_9PEZI</name>
<evidence type="ECO:0000313" key="7">
    <source>
        <dbReference type="EMBL" id="TKW50577.1"/>
    </source>
</evidence>
<feature type="compositionally biased region" description="Basic and acidic residues" evidence="6">
    <location>
        <begin position="204"/>
        <end position="220"/>
    </location>
</feature>
<evidence type="ECO:0000256" key="3">
    <source>
        <dbReference type="ARBA" id="ARBA00023004"/>
    </source>
</evidence>
<feature type="region of interest" description="Disordered" evidence="6">
    <location>
        <begin position="196"/>
        <end position="241"/>
    </location>
</feature>
<feature type="coiled-coil region" evidence="5">
    <location>
        <begin position="253"/>
        <end position="326"/>
    </location>
</feature>
<keyword evidence="5" id="KW-0175">Coiled coil</keyword>
<dbReference type="GO" id="GO:0016702">
    <property type="term" value="F:oxidoreductase activity, acting on single donors with incorporation of molecular oxygen, incorporation of two atoms of oxygen"/>
    <property type="evidence" value="ECO:0007669"/>
    <property type="project" value="InterPro"/>
</dbReference>
<evidence type="ECO:0000313" key="8">
    <source>
        <dbReference type="Proteomes" id="UP000310108"/>
    </source>
</evidence>
<evidence type="ECO:0000256" key="2">
    <source>
        <dbReference type="ARBA" id="ARBA00022723"/>
    </source>
</evidence>
<comment type="cofactor">
    <cofactor evidence="4">
        <name>Fe(2+)</name>
        <dbReference type="ChEBI" id="CHEBI:29033"/>
    </cofactor>
    <text evidence="4">Binds 1 Fe(2+) ion per subunit.</text>
</comment>
<keyword evidence="8" id="KW-1185">Reference proteome</keyword>
<evidence type="ECO:0000256" key="4">
    <source>
        <dbReference type="PIRSR" id="PIRSR604294-1"/>
    </source>
</evidence>
<keyword evidence="3 4" id="KW-0408">Iron</keyword>
<dbReference type="InterPro" id="IPR004294">
    <property type="entry name" value="Carotenoid_Oase"/>
</dbReference>
<comment type="caution">
    <text evidence="7">The sequence shown here is derived from an EMBL/GenBank/DDBJ whole genome shotgun (WGS) entry which is preliminary data.</text>
</comment>
<feature type="compositionally biased region" description="Polar residues" evidence="6">
    <location>
        <begin position="12"/>
        <end position="31"/>
    </location>
</feature>
<evidence type="ECO:0000256" key="6">
    <source>
        <dbReference type="SAM" id="MobiDB-lite"/>
    </source>
</evidence>
<dbReference type="AlphaFoldDB" id="A0A4U6XA79"/>
<dbReference type="Proteomes" id="UP000310108">
    <property type="component" value="Unassembled WGS sequence"/>
</dbReference>
<gene>
    <name evidence="7" type="ORF">CTA1_12254</name>
</gene>
<dbReference type="GO" id="GO:0046872">
    <property type="term" value="F:metal ion binding"/>
    <property type="evidence" value="ECO:0007669"/>
    <property type="project" value="UniProtKB-KW"/>
</dbReference>
<reference evidence="7 8" key="1">
    <citation type="journal article" date="2019" name="PLoS ONE">
        <title>Comparative genome analysis indicates high evolutionary potential of pathogenicity genes in Colletotrichum tanaceti.</title>
        <authorList>
            <person name="Lelwala R.V."/>
            <person name="Korhonen P.K."/>
            <person name="Young N.D."/>
            <person name="Scott J.B."/>
            <person name="Ades P.A."/>
            <person name="Gasser R.B."/>
            <person name="Taylor P.W.J."/>
        </authorList>
    </citation>
    <scope>NUCLEOTIDE SEQUENCE [LARGE SCALE GENOMIC DNA]</scope>
    <source>
        <strain evidence="7">BRIP57314</strain>
    </source>
</reference>
<accession>A0A4U6XA79</accession>
<organism evidence="7 8">
    <name type="scientific">Colletotrichum tanaceti</name>
    <dbReference type="NCBI Taxonomy" id="1306861"/>
    <lineage>
        <taxon>Eukaryota</taxon>
        <taxon>Fungi</taxon>
        <taxon>Dikarya</taxon>
        <taxon>Ascomycota</taxon>
        <taxon>Pezizomycotina</taxon>
        <taxon>Sordariomycetes</taxon>
        <taxon>Hypocreomycetidae</taxon>
        <taxon>Glomerellales</taxon>
        <taxon>Glomerellaceae</taxon>
        <taxon>Colletotrichum</taxon>
        <taxon>Colletotrichum destructivum species complex</taxon>
    </lineage>
</organism>
<dbReference type="OrthoDB" id="1069523at2759"/>
<keyword evidence="7" id="KW-0560">Oxidoreductase</keyword>
<dbReference type="EMBL" id="PJEX01000380">
    <property type="protein sequence ID" value="TKW50577.1"/>
    <property type="molecule type" value="Genomic_DNA"/>
</dbReference>
<feature type="binding site" evidence="4">
    <location>
        <position position="655"/>
    </location>
    <ligand>
        <name>Fe cation</name>
        <dbReference type="ChEBI" id="CHEBI:24875"/>
        <note>catalytic</note>
    </ligand>
</feature>
<feature type="compositionally biased region" description="Basic residues" evidence="6">
    <location>
        <begin position="44"/>
        <end position="58"/>
    </location>
</feature>
<evidence type="ECO:0000256" key="1">
    <source>
        <dbReference type="ARBA" id="ARBA00006787"/>
    </source>
</evidence>
<feature type="region of interest" description="Disordered" evidence="6">
    <location>
        <begin position="585"/>
        <end position="604"/>
    </location>
</feature>
<proteinExistence type="inferred from homology"/>
<feature type="region of interest" description="Disordered" evidence="6">
    <location>
        <begin position="1"/>
        <end position="81"/>
    </location>
</feature>
<keyword evidence="7" id="KW-0223">Dioxygenase</keyword>
<keyword evidence="2 4" id="KW-0479">Metal-binding</keyword>
<dbReference type="STRING" id="1306861.A0A4U6XA79"/>
<evidence type="ECO:0000256" key="5">
    <source>
        <dbReference type="SAM" id="Coils"/>
    </source>
</evidence>